<feature type="compositionally biased region" description="Polar residues" evidence="1">
    <location>
        <begin position="312"/>
        <end position="321"/>
    </location>
</feature>
<dbReference type="SUPFAM" id="SSF52540">
    <property type="entry name" value="P-loop containing nucleoside triphosphate hydrolases"/>
    <property type="match status" value="1"/>
</dbReference>
<dbReference type="GO" id="GO:0005657">
    <property type="term" value="C:replication fork"/>
    <property type="evidence" value="ECO:0007669"/>
    <property type="project" value="InterPro"/>
</dbReference>
<dbReference type="GO" id="GO:0042148">
    <property type="term" value="P:DNA strand invasion"/>
    <property type="evidence" value="ECO:0007669"/>
    <property type="project" value="TreeGrafter"/>
</dbReference>
<proteinExistence type="predicted"/>
<organism evidence="2 3">
    <name type="scientific">Phanerochaete sordida</name>
    <dbReference type="NCBI Taxonomy" id="48140"/>
    <lineage>
        <taxon>Eukaryota</taxon>
        <taxon>Fungi</taxon>
        <taxon>Dikarya</taxon>
        <taxon>Basidiomycota</taxon>
        <taxon>Agaricomycotina</taxon>
        <taxon>Agaricomycetes</taxon>
        <taxon>Polyporales</taxon>
        <taxon>Phanerochaetaceae</taxon>
        <taxon>Phanerochaete</taxon>
    </lineage>
</organism>
<dbReference type="GO" id="GO:0000724">
    <property type="term" value="P:double-strand break repair via homologous recombination"/>
    <property type="evidence" value="ECO:0007669"/>
    <property type="project" value="InterPro"/>
</dbReference>
<dbReference type="PANTHER" id="PTHR46644:SF2">
    <property type="entry name" value="DNA REPAIR PROTEIN XRCC2"/>
    <property type="match status" value="1"/>
</dbReference>
<dbReference type="InterPro" id="IPR030547">
    <property type="entry name" value="XRCC2"/>
</dbReference>
<dbReference type="Gene3D" id="3.40.50.300">
    <property type="entry name" value="P-loop containing nucleotide triphosphate hydrolases"/>
    <property type="match status" value="1"/>
</dbReference>
<reference evidence="2 3" key="1">
    <citation type="submission" date="2021-08" db="EMBL/GenBank/DDBJ databases">
        <title>Draft Genome Sequence of Phanerochaete sordida strain YK-624.</title>
        <authorList>
            <person name="Mori T."/>
            <person name="Dohra H."/>
            <person name="Suzuki T."/>
            <person name="Kawagishi H."/>
            <person name="Hirai H."/>
        </authorList>
    </citation>
    <scope>NUCLEOTIDE SEQUENCE [LARGE SCALE GENOMIC DNA]</scope>
    <source>
        <strain evidence="2 3">YK-624</strain>
    </source>
</reference>
<accession>A0A9P3L9I7</accession>
<dbReference type="PANTHER" id="PTHR46644">
    <property type="entry name" value="DNA REPAIR PROTEIN XRCC2"/>
    <property type="match status" value="1"/>
</dbReference>
<dbReference type="Proteomes" id="UP000703269">
    <property type="component" value="Unassembled WGS sequence"/>
</dbReference>
<evidence type="ECO:0000313" key="3">
    <source>
        <dbReference type="Proteomes" id="UP000703269"/>
    </source>
</evidence>
<comment type="caution">
    <text evidence="2">The sequence shown here is derived from an EMBL/GenBank/DDBJ whole genome shotgun (WGS) entry which is preliminary data.</text>
</comment>
<sequence>MDPVFDITADSLLQEIQHESLQTLLLSVRHGTLESEHASSLRREENRDLPPPGEDPPIDGEAPQLDPAPPMRPLLSRGNLIELQGSSGSGKSHLVYAAIVTCILPQHHAQLDLDGWDQAAVVLDTDESFDLRRVCQLLDARIHAAVAKDPMVDDSDIAAIRDESLRNLHVFYPQSSIQLATTLLALPSYHWNEPHIQHREMGLVVVDSLSTFYWEDRYTVEQLRSGQKSSGVDIRTPFRHVISALEDLMSTHRPLMLVTNWGLSPLNKDAAHSEDAPYFRQHLYPMPPGFGEPEPVESVTQLAPTMSEFRQTLPPESSTVEPSHPRGPSRTLATLPLTHHITLLRKLDEPGMYNDTLLTGGSSVFSSRGIIRTRNGGSAEFSFGIRDDRVVVEPGDIFQH</sequence>
<dbReference type="GO" id="GO:0033063">
    <property type="term" value="C:Rad51B-Rad51C-Rad51D-XRCC2 complex"/>
    <property type="evidence" value="ECO:0007669"/>
    <property type="project" value="InterPro"/>
</dbReference>
<feature type="region of interest" description="Disordered" evidence="1">
    <location>
        <begin position="312"/>
        <end position="331"/>
    </location>
</feature>
<dbReference type="CDD" id="cd19490">
    <property type="entry name" value="XRCC2"/>
    <property type="match status" value="1"/>
</dbReference>
<dbReference type="InterPro" id="IPR027417">
    <property type="entry name" value="P-loop_NTPase"/>
</dbReference>
<keyword evidence="3" id="KW-1185">Reference proteome</keyword>
<feature type="region of interest" description="Disordered" evidence="1">
    <location>
        <begin position="35"/>
        <end position="75"/>
    </location>
</feature>
<dbReference type="GO" id="GO:0000400">
    <property type="term" value="F:four-way junction DNA binding"/>
    <property type="evidence" value="ECO:0007669"/>
    <property type="project" value="TreeGrafter"/>
</dbReference>
<name>A0A9P3L9I7_9APHY</name>
<feature type="compositionally biased region" description="Basic and acidic residues" evidence="1">
    <location>
        <begin position="35"/>
        <end position="48"/>
    </location>
</feature>
<dbReference type="OrthoDB" id="420422at2759"/>
<evidence type="ECO:0000313" key="2">
    <source>
        <dbReference type="EMBL" id="GJE85767.1"/>
    </source>
</evidence>
<dbReference type="AlphaFoldDB" id="A0A9P3L9I7"/>
<evidence type="ECO:0000256" key="1">
    <source>
        <dbReference type="SAM" id="MobiDB-lite"/>
    </source>
</evidence>
<gene>
    <name evidence="2" type="ORF">PsYK624_018460</name>
</gene>
<protein>
    <submittedName>
        <fullName evidence="2">RecA-like domain-containing protein</fullName>
    </submittedName>
</protein>
<dbReference type="EMBL" id="BPQB01000003">
    <property type="protein sequence ID" value="GJE85767.1"/>
    <property type="molecule type" value="Genomic_DNA"/>
</dbReference>